<gene>
    <name evidence="6" type="ORF">MAR_003078</name>
</gene>
<evidence type="ECO:0000256" key="2">
    <source>
        <dbReference type="ARBA" id="ARBA00022692"/>
    </source>
</evidence>
<proteinExistence type="predicted"/>
<sequence length="244" mass="27024">MCQVIVTCRSFLWTLLSIATTQIFIASVFSPAWLIGYERSPQALTFNNLGNSSTWEGRYDNNEDATEPFSPTIGIINRCTRLRRFQEILKRENCATYVTEFSMPNSQFPDAWKASLVFFCIGGVLLVFTMGTSVMSICMQSMCGKSIFTLSGLIQSIAGVFCSIGVVLYPVGWSSDKVKFYCGEETSAFHYDLCSFGWSFYACVAAVILVFTCSVLSIGADHATTSRRVEEELVEGKALICVMA</sequence>
<feature type="transmembrane region" description="Helical" evidence="5">
    <location>
        <begin position="111"/>
        <end position="135"/>
    </location>
</feature>
<evidence type="ECO:0000313" key="7">
    <source>
        <dbReference type="Proteomes" id="UP001164746"/>
    </source>
</evidence>
<organism evidence="6 7">
    <name type="scientific">Mya arenaria</name>
    <name type="common">Soft-shell clam</name>
    <dbReference type="NCBI Taxonomy" id="6604"/>
    <lineage>
        <taxon>Eukaryota</taxon>
        <taxon>Metazoa</taxon>
        <taxon>Spiralia</taxon>
        <taxon>Lophotrochozoa</taxon>
        <taxon>Mollusca</taxon>
        <taxon>Bivalvia</taxon>
        <taxon>Autobranchia</taxon>
        <taxon>Heteroconchia</taxon>
        <taxon>Euheterodonta</taxon>
        <taxon>Imparidentia</taxon>
        <taxon>Neoheterodontei</taxon>
        <taxon>Myida</taxon>
        <taxon>Myoidea</taxon>
        <taxon>Myidae</taxon>
        <taxon>Mya</taxon>
    </lineage>
</organism>
<evidence type="ECO:0000256" key="3">
    <source>
        <dbReference type="ARBA" id="ARBA00022989"/>
    </source>
</evidence>
<keyword evidence="3 5" id="KW-1133">Transmembrane helix</keyword>
<name>A0ABY7G4Z1_MYAAR</name>
<feature type="transmembrane region" description="Helical" evidence="5">
    <location>
        <begin position="147"/>
        <end position="171"/>
    </location>
</feature>
<accession>A0ABY7G4Z1</accession>
<feature type="transmembrane region" description="Helical" evidence="5">
    <location>
        <begin position="12"/>
        <end position="35"/>
    </location>
</feature>
<keyword evidence="7" id="KW-1185">Reference proteome</keyword>
<evidence type="ECO:0000256" key="4">
    <source>
        <dbReference type="ARBA" id="ARBA00023136"/>
    </source>
</evidence>
<evidence type="ECO:0000256" key="1">
    <source>
        <dbReference type="ARBA" id="ARBA00004141"/>
    </source>
</evidence>
<feature type="transmembrane region" description="Helical" evidence="5">
    <location>
        <begin position="198"/>
        <end position="218"/>
    </location>
</feature>
<protein>
    <submittedName>
        <fullName evidence="6">LHPL2-like protein</fullName>
    </submittedName>
</protein>
<dbReference type="PANTHER" id="PTHR12489">
    <property type="entry name" value="LIPOMA HMGIC FUSION PARTNER-LIKE PROTEIN"/>
    <property type="match status" value="1"/>
</dbReference>
<evidence type="ECO:0000256" key="5">
    <source>
        <dbReference type="SAM" id="Phobius"/>
    </source>
</evidence>
<dbReference type="InterPro" id="IPR019372">
    <property type="entry name" value="LHFPL"/>
</dbReference>
<reference evidence="6" key="1">
    <citation type="submission" date="2022-11" db="EMBL/GenBank/DDBJ databases">
        <title>Centuries of genome instability and evolution in soft-shell clam transmissible cancer (bioRxiv).</title>
        <authorList>
            <person name="Hart S.F.M."/>
            <person name="Yonemitsu M.A."/>
            <person name="Giersch R.M."/>
            <person name="Beal B.F."/>
            <person name="Arriagada G."/>
            <person name="Davis B.W."/>
            <person name="Ostrander E.A."/>
            <person name="Goff S.P."/>
            <person name="Metzger M.J."/>
        </authorList>
    </citation>
    <scope>NUCLEOTIDE SEQUENCE</scope>
    <source>
        <strain evidence="6">MELC-2E11</strain>
        <tissue evidence="6">Siphon/mantle</tissue>
    </source>
</reference>
<dbReference type="Proteomes" id="UP001164746">
    <property type="component" value="Chromosome 16"/>
</dbReference>
<dbReference type="Gene3D" id="1.20.140.150">
    <property type="match status" value="1"/>
</dbReference>
<evidence type="ECO:0000313" key="6">
    <source>
        <dbReference type="EMBL" id="WAR29510.1"/>
    </source>
</evidence>
<comment type="subcellular location">
    <subcellularLocation>
        <location evidence="1">Membrane</location>
        <topology evidence="1">Multi-pass membrane protein</topology>
    </subcellularLocation>
</comment>
<keyword evidence="2 5" id="KW-0812">Transmembrane</keyword>
<dbReference type="Pfam" id="PF10242">
    <property type="entry name" value="L_HMGIC_fpl"/>
    <property type="match status" value="1"/>
</dbReference>
<keyword evidence="4 5" id="KW-0472">Membrane</keyword>
<dbReference type="EMBL" id="CP111027">
    <property type="protein sequence ID" value="WAR29510.1"/>
    <property type="molecule type" value="Genomic_DNA"/>
</dbReference>
<dbReference type="PANTHER" id="PTHR12489:SF19">
    <property type="entry name" value="LHFPL TETRASPAN SUBFAMILY MEMBER 2 PROTEIN"/>
    <property type="match status" value="1"/>
</dbReference>